<name>A0A7S2E262_9STRA</name>
<evidence type="ECO:0000313" key="1">
    <source>
        <dbReference type="EMBL" id="CAD9470802.1"/>
    </source>
</evidence>
<protein>
    <submittedName>
        <fullName evidence="1">Uncharacterized protein</fullName>
    </submittedName>
</protein>
<sequence length="322" mass="34672">MDFHVGMSVGNLTTVFQALHQGGQEYFFVGADSGENAYYDLFVEIPGTGAILEFSSLVCNLPEGYAISAWDICQQGSVTSYLEGERANKIKSIPGGARSADDVSVDPTPEGMMTSQDGVGGGVGAFGSCSCDGCDASAICWRKTTFASAHAFFGLFFAIEYLGASWTRMGHPGVNIERCATIAWGTFQNGYELHFVDGSSYQSGPMTLDEFAHDLDATRSTTMANGTYDQFMDNHLTLWVDDLDPFLALYDEQDVPFLLRTWSSSTEGGQQVEGDDTHTDSSSPPLKAIILNFPSNGFVVELLSNKGATGRDAPGWDFCSAQ</sequence>
<reference evidence="1" key="1">
    <citation type="submission" date="2021-01" db="EMBL/GenBank/DDBJ databases">
        <authorList>
            <person name="Corre E."/>
            <person name="Pelletier E."/>
            <person name="Niang G."/>
            <person name="Scheremetjew M."/>
            <person name="Finn R."/>
            <person name="Kale V."/>
            <person name="Holt S."/>
            <person name="Cochrane G."/>
            <person name="Meng A."/>
            <person name="Brown T."/>
            <person name="Cohen L."/>
        </authorList>
    </citation>
    <scope>NUCLEOTIDE SEQUENCE</scope>
    <source>
        <strain evidence="1">CCMP1381</strain>
    </source>
</reference>
<dbReference type="AlphaFoldDB" id="A0A7S2E262"/>
<accession>A0A7S2E262</accession>
<gene>
    <name evidence="1" type="ORF">DSPE1174_LOCUS27243</name>
</gene>
<proteinExistence type="predicted"/>
<dbReference type="EMBL" id="HBGS01052778">
    <property type="protein sequence ID" value="CAD9470802.1"/>
    <property type="molecule type" value="Transcribed_RNA"/>
</dbReference>
<organism evidence="1">
    <name type="scientific">Octactis speculum</name>
    <dbReference type="NCBI Taxonomy" id="3111310"/>
    <lineage>
        <taxon>Eukaryota</taxon>
        <taxon>Sar</taxon>
        <taxon>Stramenopiles</taxon>
        <taxon>Ochrophyta</taxon>
        <taxon>Dictyochophyceae</taxon>
        <taxon>Dictyochales</taxon>
        <taxon>Dictyochaceae</taxon>
        <taxon>Octactis</taxon>
    </lineage>
</organism>